<reference evidence="2 3" key="1">
    <citation type="journal article" date="2012" name="Genome Biol.">
        <title>Genome and low-iron response of an oceanic diatom adapted to chronic iron limitation.</title>
        <authorList>
            <person name="Lommer M."/>
            <person name="Specht M."/>
            <person name="Roy A.S."/>
            <person name="Kraemer L."/>
            <person name="Andreson R."/>
            <person name="Gutowska M.A."/>
            <person name="Wolf J."/>
            <person name="Bergner S.V."/>
            <person name="Schilhabel M.B."/>
            <person name="Klostermeier U.C."/>
            <person name="Beiko R.G."/>
            <person name="Rosenstiel P."/>
            <person name="Hippler M."/>
            <person name="Laroche J."/>
        </authorList>
    </citation>
    <scope>NUCLEOTIDE SEQUENCE [LARGE SCALE GENOMIC DNA]</scope>
    <source>
        <strain evidence="2 3">CCMP1005</strain>
    </source>
</reference>
<protein>
    <submittedName>
        <fullName evidence="2">Uncharacterized protein</fullName>
    </submittedName>
</protein>
<feature type="compositionally biased region" description="Basic residues" evidence="1">
    <location>
        <begin position="35"/>
        <end position="49"/>
    </location>
</feature>
<feature type="region of interest" description="Disordered" evidence="1">
    <location>
        <begin position="34"/>
        <end position="109"/>
    </location>
</feature>
<dbReference type="Proteomes" id="UP000266841">
    <property type="component" value="Unassembled WGS sequence"/>
</dbReference>
<comment type="caution">
    <text evidence="2">The sequence shown here is derived from an EMBL/GenBank/DDBJ whole genome shotgun (WGS) entry which is preliminary data.</text>
</comment>
<feature type="compositionally biased region" description="Polar residues" evidence="1">
    <location>
        <begin position="100"/>
        <end position="109"/>
    </location>
</feature>
<evidence type="ECO:0000256" key="1">
    <source>
        <dbReference type="SAM" id="MobiDB-lite"/>
    </source>
</evidence>
<proteinExistence type="predicted"/>
<dbReference type="EMBL" id="AGNL01035163">
    <property type="protein sequence ID" value="EJK54858.1"/>
    <property type="molecule type" value="Genomic_DNA"/>
</dbReference>
<evidence type="ECO:0000313" key="2">
    <source>
        <dbReference type="EMBL" id="EJK54858.1"/>
    </source>
</evidence>
<dbReference type="AlphaFoldDB" id="K0RM98"/>
<accession>K0RM98</accession>
<organism evidence="2 3">
    <name type="scientific">Thalassiosira oceanica</name>
    <name type="common">Marine diatom</name>
    <dbReference type="NCBI Taxonomy" id="159749"/>
    <lineage>
        <taxon>Eukaryota</taxon>
        <taxon>Sar</taxon>
        <taxon>Stramenopiles</taxon>
        <taxon>Ochrophyta</taxon>
        <taxon>Bacillariophyta</taxon>
        <taxon>Coscinodiscophyceae</taxon>
        <taxon>Thalassiosirophycidae</taxon>
        <taxon>Thalassiosirales</taxon>
        <taxon>Thalassiosiraceae</taxon>
        <taxon>Thalassiosira</taxon>
    </lineage>
</organism>
<name>K0RM98_THAOC</name>
<sequence>MSLDEETMMILSDMALYCSMTVVLASETMYERTLRKTVGKSQPPRRRSAHNSENNVDFNAHHTSPQPSYLPSSPPSPSSSSSPASGVRGDDGVYPAQPNALYTPTGQFD</sequence>
<feature type="compositionally biased region" description="Polar residues" evidence="1">
    <location>
        <begin position="51"/>
        <end position="63"/>
    </location>
</feature>
<evidence type="ECO:0000313" key="3">
    <source>
        <dbReference type="Proteomes" id="UP000266841"/>
    </source>
</evidence>
<keyword evidence="3" id="KW-1185">Reference proteome</keyword>
<gene>
    <name evidence="2" type="ORF">THAOC_25477</name>
</gene>